<keyword evidence="2" id="KW-1185">Reference proteome</keyword>
<dbReference type="Proteomes" id="UP000694424">
    <property type="component" value="Unplaced"/>
</dbReference>
<evidence type="ECO:0000313" key="1">
    <source>
        <dbReference type="Ensembl" id="ENSAOWP00000010006.1"/>
    </source>
</evidence>
<reference evidence="1" key="1">
    <citation type="submission" date="2025-08" db="UniProtKB">
        <authorList>
            <consortium name="Ensembl"/>
        </authorList>
    </citation>
    <scope>IDENTIFICATION</scope>
</reference>
<evidence type="ECO:0000313" key="2">
    <source>
        <dbReference type="Proteomes" id="UP000694424"/>
    </source>
</evidence>
<dbReference type="AlphaFoldDB" id="A0A8B9S693"/>
<reference evidence="1" key="2">
    <citation type="submission" date="2025-09" db="UniProtKB">
        <authorList>
            <consortium name="Ensembl"/>
        </authorList>
    </citation>
    <scope>IDENTIFICATION</scope>
</reference>
<protein>
    <submittedName>
        <fullName evidence="1">Uncharacterized protein</fullName>
    </submittedName>
</protein>
<accession>A0A8B9S693</accession>
<sequence length="54" mass="6272">VENQGILKRLVDCKPTYDHKMSETGWQACTSYGIRHDTLSPHMRIRYAVLPQKV</sequence>
<organism evidence="1 2">
    <name type="scientific">Apteryx owenii</name>
    <name type="common">Little spotted kiwi</name>
    <dbReference type="NCBI Taxonomy" id="8824"/>
    <lineage>
        <taxon>Eukaryota</taxon>
        <taxon>Metazoa</taxon>
        <taxon>Chordata</taxon>
        <taxon>Craniata</taxon>
        <taxon>Vertebrata</taxon>
        <taxon>Euteleostomi</taxon>
        <taxon>Archelosauria</taxon>
        <taxon>Archosauria</taxon>
        <taxon>Dinosauria</taxon>
        <taxon>Saurischia</taxon>
        <taxon>Theropoda</taxon>
        <taxon>Coelurosauria</taxon>
        <taxon>Aves</taxon>
        <taxon>Palaeognathae</taxon>
        <taxon>Apterygiformes</taxon>
        <taxon>Apterygidae</taxon>
        <taxon>Apteryx</taxon>
    </lineage>
</organism>
<dbReference type="Ensembl" id="ENSAOWT00000011358.1">
    <property type="protein sequence ID" value="ENSAOWP00000010006.1"/>
    <property type="gene ID" value="ENSAOWG00000006875.1"/>
</dbReference>
<proteinExistence type="predicted"/>
<name>A0A8B9S693_APTOW</name>